<comment type="caution">
    <text evidence="2">The sequence shown here is derived from an EMBL/GenBank/DDBJ whole genome shotgun (WGS) entry which is preliminary data.</text>
</comment>
<evidence type="ECO:0000313" key="3">
    <source>
        <dbReference type="Proteomes" id="UP001153069"/>
    </source>
</evidence>
<dbReference type="OrthoDB" id="48489at2759"/>
<sequence length="246" mass="25076">MKKEVVIVVKPQKSAKVVGLMVGDEEGLELGSPDGDEEGPKEGDEEGVNDGSADGVDVGWPELHVGEAVGVAEGDDEGPLDGWIEGELDGRELGKDDGAPDGPVLGLDEGTSDGADEGMSVGFGVGESVGADEGTIDGADDGIVFAASRAACRVITPFLRTVHMPSTTLSVLSDKYSSKEAPPFSMTSTSISARTAGSVPESPSLALDASNGMSNIFFVCLTKGAQSSSRKELAAVRNASRTSSSV</sequence>
<feature type="region of interest" description="Disordered" evidence="1">
    <location>
        <begin position="72"/>
        <end position="117"/>
    </location>
</feature>
<gene>
    <name evidence="2" type="ORF">SEMRO_564_G167330.1</name>
</gene>
<organism evidence="2 3">
    <name type="scientific">Seminavis robusta</name>
    <dbReference type="NCBI Taxonomy" id="568900"/>
    <lineage>
        <taxon>Eukaryota</taxon>
        <taxon>Sar</taxon>
        <taxon>Stramenopiles</taxon>
        <taxon>Ochrophyta</taxon>
        <taxon>Bacillariophyta</taxon>
        <taxon>Bacillariophyceae</taxon>
        <taxon>Bacillariophycidae</taxon>
        <taxon>Naviculales</taxon>
        <taxon>Naviculaceae</taxon>
        <taxon>Seminavis</taxon>
    </lineage>
</organism>
<accession>A0A9N8E1R0</accession>
<reference evidence="2" key="1">
    <citation type="submission" date="2020-06" db="EMBL/GenBank/DDBJ databases">
        <authorList>
            <consortium name="Plant Systems Biology data submission"/>
        </authorList>
    </citation>
    <scope>NUCLEOTIDE SEQUENCE</scope>
    <source>
        <strain evidence="2">D6</strain>
    </source>
</reference>
<evidence type="ECO:0000256" key="1">
    <source>
        <dbReference type="SAM" id="MobiDB-lite"/>
    </source>
</evidence>
<keyword evidence="3" id="KW-1185">Reference proteome</keyword>
<dbReference type="Proteomes" id="UP001153069">
    <property type="component" value="Unassembled WGS sequence"/>
</dbReference>
<feature type="compositionally biased region" description="Acidic residues" evidence="1">
    <location>
        <begin position="73"/>
        <end position="87"/>
    </location>
</feature>
<evidence type="ECO:0000313" key="2">
    <source>
        <dbReference type="EMBL" id="CAB9512962.1"/>
    </source>
</evidence>
<feature type="compositionally biased region" description="Acidic residues" evidence="1">
    <location>
        <begin position="23"/>
        <end position="48"/>
    </location>
</feature>
<protein>
    <submittedName>
        <fullName evidence="2">Uncharacterized protein</fullName>
    </submittedName>
</protein>
<feature type="region of interest" description="Disordered" evidence="1">
    <location>
        <begin position="23"/>
        <end position="59"/>
    </location>
</feature>
<dbReference type="AlphaFoldDB" id="A0A9N8E1R0"/>
<feature type="compositionally biased region" description="Basic and acidic residues" evidence="1">
    <location>
        <begin position="88"/>
        <end position="98"/>
    </location>
</feature>
<name>A0A9N8E1R0_9STRA</name>
<dbReference type="EMBL" id="CAICTM010000563">
    <property type="protein sequence ID" value="CAB9512962.1"/>
    <property type="molecule type" value="Genomic_DNA"/>
</dbReference>
<proteinExistence type="predicted"/>